<dbReference type="GO" id="GO:0050660">
    <property type="term" value="F:flavin adenine dinucleotide binding"/>
    <property type="evidence" value="ECO:0007669"/>
    <property type="project" value="TreeGrafter"/>
</dbReference>
<keyword evidence="2 3" id="KW-0786">Thiamine pyrophosphate</keyword>
<evidence type="ECO:0000259" key="5">
    <source>
        <dbReference type="Pfam" id="PF02775"/>
    </source>
</evidence>
<dbReference type="RefSeq" id="WP_185276175.1">
    <property type="nucleotide sequence ID" value="NZ_CP043641.1"/>
</dbReference>
<dbReference type="InterPro" id="IPR012000">
    <property type="entry name" value="Thiamin_PyroP_enz_cen_dom"/>
</dbReference>
<dbReference type="GO" id="GO:0000287">
    <property type="term" value="F:magnesium ion binding"/>
    <property type="evidence" value="ECO:0007669"/>
    <property type="project" value="InterPro"/>
</dbReference>
<dbReference type="GO" id="GO:0030976">
    <property type="term" value="F:thiamine pyrophosphate binding"/>
    <property type="evidence" value="ECO:0007669"/>
    <property type="project" value="InterPro"/>
</dbReference>
<dbReference type="CDD" id="cd07035">
    <property type="entry name" value="TPP_PYR_POX_like"/>
    <property type="match status" value="1"/>
</dbReference>
<dbReference type="FunFam" id="3.40.50.970:FF:000007">
    <property type="entry name" value="Acetolactate synthase"/>
    <property type="match status" value="1"/>
</dbReference>
<reference evidence="8" key="1">
    <citation type="submission" date="2019-09" db="EMBL/GenBank/DDBJ databases">
        <title>Antimicrobial potential of Antarctic Bacteria.</title>
        <authorList>
            <person name="Benaud N."/>
            <person name="Edwards R.J."/>
            <person name="Ferrari B.C."/>
        </authorList>
    </citation>
    <scope>NUCLEOTIDE SEQUENCE [LARGE SCALE GENOMIC DNA]</scope>
    <source>
        <strain evidence="8">INR9</strain>
    </source>
</reference>
<dbReference type="GO" id="GO:0003984">
    <property type="term" value="F:acetolactate synthase activity"/>
    <property type="evidence" value="ECO:0007669"/>
    <property type="project" value="TreeGrafter"/>
</dbReference>
<evidence type="ECO:0000259" key="6">
    <source>
        <dbReference type="Pfam" id="PF02776"/>
    </source>
</evidence>
<dbReference type="Pfam" id="PF02775">
    <property type="entry name" value="TPP_enzyme_C"/>
    <property type="match status" value="1"/>
</dbReference>
<feature type="domain" description="Thiamine pyrophosphate enzyme TPP-binding" evidence="5">
    <location>
        <begin position="398"/>
        <end position="546"/>
    </location>
</feature>
<accession>A0A7G6YE20</accession>
<evidence type="ECO:0000313" key="8">
    <source>
        <dbReference type="Proteomes" id="UP000515511"/>
    </source>
</evidence>
<dbReference type="KEGG" id="lse:F1C12_17515"/>
<evidence type="ECO:0000313" key="7">
    <source>
        <dbReference type="EMBL" id="QNE36735.1"/>
    </source>
</evidence>
<dbReference type="PANTHER" id="PTHR18968">
    <property type="entry name" value="THIAMINE PYROPHOSPHATE ENZYMES"/>
    <property type="match status" value="1"/>
</dbReference>
<evidence type="ECO:0000256" key="3">
    <source>
        <dbReference type="RuleBase" id="RU362132"/>
    </source>
</evidence>
<feature type="domain" description="Thiamine pyrophosphate enzyme N-terminal TPP-binding" evidence="6">
    <location>
        <begin position="18"/>
        <end position="132"/>
    </location>
</feature>
<sequence>MDTLTAPKTEPIPTLVETAGHAIVRTLEEHGIRRAYVVPGESYLDVLDGLYESTIDTIVCRHEGGAAYMAEAEGKIGRLPGVAMVTRGPGAANAHVGLHTAWQDSTPMILFVGLIPTAHRGREAFQEFDIQSWFDSGAKAVFVLDSPDRAAELVAEAIFTARSGRPGPVVVGLPEDVLTERIPGLRHPELPVAGGGLTRRDGVALAGALARAQRPLFVTGGSDWDDETTQKLTAWLERHRIAAAAEWRTEGVVPFDSPSYVGPIGYGRPKPTVDILDEADLLVYVGTVPGDVLTSGFHARQGWSTENVLVSIDTRLRGRSGAVTHHIVARPGHFVRDLVELDIQTRPEWAGWTARLRGQQVAFSALPSGGGANGPARMDTLMAALVPRLERDAIVTFGAGEHTNWAHRYFPAATFTSMLSAGNGSMGYSVPAAVAASLNFPDRQVVCIAGDGEFLMNGQELATAAQYGLSPLVIVMDNQEYGTIRTHQERHYPGRVSGTQLKNPDFAALAEAYGGRGFRVEDDAQVASAVRSALDVIAVTGRFALIHLLVEQRRQAY</sequence>
<dbReference type="AlphaFoldDB" id="A0A7G6YE20"/>
<dbReference type="Gene3D" id="3.40.50.1220">
    <property type="entry name" value="TPP-binding domain"/>
    <property type="match status" value="1"/>
</dbReference>
<dbReference type="GO" id="GO:0009099">
    <property type="term" value="P:L-valine biosynthetic process"/>
    <property type="evidence" value="ECO:0007669"/>
    <property type="project" value="TreeGrafter"/>
</dbReference>
<dbReference type="Proteomes" id="UP000515511">
    <property type="component" value="Chromosome"/>
</dbReference>
<dbReference type="NCBIfam" id="NF006052">
    <property type="entry name" value="PRK08199.1"/>
    <property type="match status" value="1"/>
</dbReference>
<dbReference type="SUPFAM" id="SSF52518">
    <property type="entry name" value="Thiamin diphosphate-binding fold (THDP-binding)"/>
    <property type="match status" value="2"/>
</dbReference>
<dbReference type="InterPro" id="IPR011766">
    <property type="entry name" value="TPP_enzyme_TPP-bd"/>
</dbReference>
<proteinExistence type="inferred from homology"/>
<dbReference type="Pfam" id="PF00205">
    <property type="entry name" value="TPP_enzyme_M"/>
    <property type="match status" value="1"/>
</dbReference>
<comment type="similarity">
    <text evidence="1 3">Belongs to the TPP enzyme family.</text>
</comment>
<dbReference type="Pfam" id="PF02776">
    <property type="entry name" value="TPP_enzyme_N"/>
    <property type="match status" value="1"/>
</dbReference>
<evidence type="ECO:0000256" key="2">
    <source>
        <dbReference type="ARBA" id="ARBA00023052"/>
    </source>
</evidence>
<dbReference type="InterPro" id="IPR012001">
    <property type="entry name" value="Thiamin_PyroP_enz_TPP-bd_dom"/>
</dbReference>
<name>A0A7G6YE20_9MICO</name>
<dbReference type="InterPro" id="IPR045229">
    <property type="entry name" value="TPP_enz"/>
</dbReference>
<organism evidence="7 8">
    <name type="scientific">Leifsonia shinshuensis</name>
    <dbReference type="NCBI Taxonomy" id="150026"/>
    <lineage>
        <taxon>Bacteria</taxon>
        <taxon>Bacillati</taxon>
        <taxon>Actinomycetota</taxon>
        <taxon>Actinomycetes</taxon>
        <taxon>Micrococcales</taxon>
        <taxon>Microbacteriaceae</taxon>
        <taxon>Leifsonia</taxon>
    </lineage>
</organism>
<dbReference type="Gene3D" id="3.40.50.970">
    <property type="match status" value="2"/>
</dbReference>
<dbReference type="InterPro" id="IPR029035">
    <property type="entry name" value="DHS-like_NAD/FAD-binding_dom"/>
</dbReference>
<dbReference type="InterPro" id="IPR029061">
    <property type="entry name" value="THDP-binding"/>
</dbReference>
<dbReference type="PANTHER" id="PTHR18968:SF120">
    <property type="entry name" value="ACETOLACTATE SYNTHASE LARGE SUBUNIT"/>
    <property type="match status" value="1"/>
</dbReference>
<dbReference type="GO" id="GO:0009097">
    <property type="term" value="P:isoleucine biosynthetic process"/>
    <property type="evidence" value="ECO:0007669"/>
    <property type="project" value="TreeGrafter"/>
</dbReference>
<evidence type="ECO:0000256" key="1">
    <source>
        <dbReference type="ARBA" id="ARBA00007812"/>
    </source>
</evidence>
<dbReference type="SUPFAM" id="SSF52467">
    <property type="entry name" value="DHS-like NAD/FAD-binding domain"/>
    <property type="match status" value="1"/>
</dbReference>
<evidence type="ECO:0000259" key="4">
    <source>
        <dbReference type="Pfam" id="PF00205"/>
    </source>
</evidence>
<dbReference type="EMBL" id="CP043641">
    <property type="protein sequence ID" value="QNE36735.1"/>
    <property type="molecule type" value="Genomic_DNA"/>
</dbReference>
<dbReference type="GO" id="GO:0005948">
    <property type="term" value="C:acetolactate synthase complex"/>
    <property type="evidence" value="ECO:0007669"/>
    <property type="project" value="TreeGrafter"/>
</dbReference>
<feature type="domain" description="Thiamine pyrophosphate enzyme central" evidence="4">
    <location>
        <begin position="205"/>
        <end position="338"/>
    </location>
</feature>
<dbReference type="CDD" id="cd00568">
    <property type="entry name" value="TPP_enzymes"/>
    <property type="match status" value="1"/>
</dbReference>
<protein>
    <submittedName>
        <fullName evidence="7">Acetolactate synthase</fullName>
    </submittedName>
</protein>
<gene>
    <name evidence="7" type="ORF">F1C12_17515</name>
</gene>